<evidence type="ECO:0000256" key="6">
    <source>
        <dbReference type="SAM" id="MobiDB-lite"/>
    </source>
</evidence>
<dbReference type="Proteomes" id="UP000734823">
    <property type="component" value="Unassembled WGS sequence"/>
</dbReference>
<keyword evidence="2" id="KW-0596">Phosphopantetheine</keyword>
<dbReference type="Pfam" id="PF00550">
    <property type="entry name" value="PP-binding"/>
    <property type="match status" value="2"/>
</dbReference>
<name>A0ABR7L6T0_9PSEU</name>
<dbReference type="Gene3D" id="3.40.50.1820">
    <property type="entry name" value="alpha/beta hydrolase"/>
    <property type="match status" value="1"/>
</dbReference>
<dbReference type="PROSITE" id="PS50075">
    <property type="entry name" value="CARRIER"/>
    <property type="match status" value="2"/>
</dbReference>
<dbReference type="InterPro" id="IPR029058">
    <property type="entry name" value="AB_hydrolase_fold"/>
</dbReference>
<dbReference type="PANTHER" id="PTHR45527:SF1">
    <property type="entry name" value="FATTY ACID SYNTHASE"/>
    <property type="match status" value="1"/>
</dbReference>
<reference evidence="8 9" key="1">
    <citation type="submission" date="2020-06" db="EMBL/GenBank/DDBJ databases">
        <title>Actinokineospora xiongansis sp. nov., isolated from soil of Baiyangdian.</title>
        <authorList>
            <person name="Zhang X."/>
        </authorList>
    </citation>
    <scope>NUCLEOTIDE SEQUENCE [LARGE SCALE GENOMIC DNA]</scope>
    <source>
        <strain evidence="8 9">HBU206404</strain>
    </source>
</reference>
<gene>
    <name evidence="8" type="ORF">GPZ80_12620</name>
</gene>
<feature type="compositionally biased region" description="Basic and acidic residues" evidence="6">
    <location>
        <begin position="939"/>
        <end position="948"/>
    </location>
</feature>
<dbReference type="InterPro" id="IPR009081">
    <property type="entry name" value="PP-bd_ACP"/>
</dbReference>
<keyword evidence="3" id="KW-0597">Phosphoprotein</keyword>
<dbReference type="Gene3D" id="3.30.559.10">
    <property type="entry name" value="Chloramphenicol acetyltransferase-like domain"/>
    <property type="match status" value="3"/>
</dbReference>
<dbReference type="InterPro" id="IPR010060">
    <property type="entry name" value="NRPS_synth"/>
</dbReference>
<evidence type="ECO:0000259" key="7">
    <source>
        <dbReference type="PROSITE" id="PS50075"/>
    </source>
</evidence>
<dbReference type="InterPro" id="IPR020845">
    <property type="entry name" value="AMP-binding_CS"/>
</dbReference>
<dbReference type="SUPFAM" id="SSF56801">
    <property type="entry name" value="Acetyl-CoA synthetase-like"/>
    <property type="match status" value="2"/>
</dbReference>
<keyword evidence="4" id="KW-0677">Repeat</keyword>
<evidence type="ECO:0000256" key="2">
    <source>
        <dbReference type="ARBA" id="ARBA00022450"/>
    </source>
</evidence>
<accession>A0ABR7L6T0</accession>
<dbReference type="Gene3D" id="3.30.559.30">
    <property type="entry name" value="Nonribosomal peptide synthetase, condensation domain"/>
    <property type="match status" value="3"/>
</dbReference>
<dbReference type="Gene3D" id="2.30.38.10">
    <property type="entry name" value="Luciferase, Domain 3"/>
    <property type="match status" value="2"/>
</dbReference>
<dbReference type="InterPro" id="IPR000873">
    <property type="entry name" value="AMP-dep_synth/lig_dom"/>
</dbReference>
<dbReference type="NCBIfam" id="TIGR01733">
    <property type="entry name" value="AA-adenyl-dom"/>
    <property type="match status" value="2"/>
</dbReference>
<comment type="caution">
    <text evidence="8">The sequence shown here is derived from an EMBL/GenBank/DDBJ whole genome shotgun (WGS) entry which is preliminary data.</text>
</comment>
<evidence type="ECO:0000313" key="9">
    <source>
        <dbReference type="Proteomes" id="UP000734823"/>
    </source>
</evidence>
<dbReference type="PANTHER" id="PTHR45527">
    <property type="entry name" value="NONRIBOSOMAL PEPTIDE SYNTHETASE"/>
    <property type="match status" value="1"/>
</dbReference>
<proteinExistence type="predicted"/>
<sequence length="2509" mass="268516">MSTTKKSGLADILPLSPLQEGLLVQSQLEEPGSDVYVVQTILTLDGALDGKALRGAARSLLTRHPNLRAAFRYRANGTPVALIPHAAEPVWREENLTGSAAGREAAVARVAAEERGEPFDLGQPKLVRFALLAESPDRHRLVITNHHIVLDGWSMPLLVSELFALYAQTPLPAATPYRDYLAWIARQDRGAAESAWRAALAGLDGPTRVAPHAGPIAIAPRRIKVELSAERTAELTAFARARGLTLNTVVATAWGLLLNTLTGRDDLVFGTTVSGRPHDLPGVESMIGLFINTVPVRLRLRPDETFADLLKRVQGEQADLLAHQHLGLSAVQKLAGVGDLFDTLTIFENYPFDADGVFEPAPGLKLVDVAGGDATHYPLTLTVLPGERLRFDLGYRPDVCAEPDIHALARRLERFVDALLADPDQPVSRLDALGANERRLLLDEWNDTADNTVGDTADNTAGPLLPEIFARQAQRTPTATALVAGPVRWTFAEVDRRANQLANLLVEAGVGPEKLVALLVARSADLVVALLAVLKAGGAYVPIEPGLPAERISFLLGSTRPAFVLNELTLTRAHQYPDTAPPLGLDPANPAYLLYTSGSTGAPRGVVVEHRSLANLHRDHVRRLFSPHASEVGGRLRVALTAALSFDTSWEGLLALAAGHEVHLINDDTRGDPHALVDYVAAERIDLLDLTPSFAQEVVAAGLLTDTRHRPRVLMLGGEAVGPALWTELRDAPDTVAYNYYGPTECTVDTLACALADAETPIVGRPLTNTRAYVLDSWLRPVPPGTVGELYLAGTPLARGYADLPGHTAQRFVADPFGRPGERMYRTGDLARWQENGALDYVGRSDEQLKIGEFRIEPGEVEAALDAHPSVARSAVAARGPRLVGYLVPNGVIDIEAVRAYLAERLPDYLVPAAFVVLDALPLTVNGKRDTTALPDPEDGTREEPSTDAERVLCEVYADVLGIRTVSVDDNFFTLGGDSILSIQVVSRARAAGLLIRPRDVFGQRTPRALAAVARSADAPDAQRSEDPDAGIGAVPLTPIMHALLAMPGSIDQVHQSVALHTPADLTLSTLTTAASELLDRHDVLRAKLRRDIVGQWTLQVPPRGVKPAVTRVDATGSDLDALVAKVAAEQAALLAPANGVMVRFVWFDRGPELDGRLLVLAHHLVVDGVSWRILVPELAAACGHGTAEPRRTTSFRRWAQLLNTQASAPAVPADLPHWQQTLAQPEEPLGSRPLDPARDTLDTAGLLIRALPTRLTVELLGETANRHLASVPELLLAALALSLGRSSLLVDLEGHGREEEFVGEPVDLSRTVGWFTSRYPVRLDAAGDPGQVVRQVKEALRAVPHNGLSFGVLRHLNPRTAPALADLAKPQVEFNYLGRLGGAGTGPFAPADTGALLGGASVGAAPLSHALAVNAAVRDTADGPELLAHWTWASGVLTEAEATGLADGWIAALDALVHTEAGGPAPSDVPLVSLTQEQLDAIGPAADVLPATPLQAGLLFHSMAAGESDGVDIYTVQNLIDLAGPLDLDRLRGAAEGLLTRHPTLRAGFRQAGQLVQVIPVAADLPWQEIDLSHLDPGAQRAESDRLAAEERDRRFDVTAPPLLRFLVLRLGSERHRLVFTCHHVLLDGWSTQLLAQDLFALYQGGPMPAAAPYRDYLAWLSAQDADAGREAWRQALAGLQQPTRLVAKTVRGGSIERTRVSTRLSATLTARLAEVARTTGVTQNTVLQAAWGLVLAQLTGRDDVVFGQTVSGRPAELPGAEAMVGLMINTVPVRIALRPSESVEGLLGRVADEQAALMAHHHVGLADIQRAAGSGQLFDSLVVFENFPVDEQTRIEPAPGLRVTAAEGIDATHYPLTLAVLPGAELDLHLEYHPECFDRAGTQRVLDRFVRVLDGLLTDPSIRVAAVDPLTDDERHQVLRAWNDTTLHVPPAATLPSLFADAVANDPDGSALVCGGNELTFAELDAAANRLANALVAQGVGPERIVALLLPRTAEFVVAMLAVLKAGGAYLPIDPAYPAARITATIADADPHLVISMTAVADVLGDMPRMLLDEQTFEAFRETAPDVGLQPRHPAYVIYTSGSTGVPKGVVVTHASVVNLFHSHRETLYKPTVAAAGGRTLRVGHTWSFAFDASWQPQLWLLDGHALHLVTEETLRDPALLTEQVRVERLDFIEVSPSLAVALADAGLIGDGECPLLALGVGGEAVPPAFWRTMRTLRNTQCYNLYGPTETTVDALAARAADSETPLVGTPTANTSAYVLDASLRPVAPGVAGELYLGGAGLARGYLRRESLTAERFVADPFGPAGSRMYRTGDLVRWTGNGKIDYLGRVDEQVKVRGFRVELGEIAATLSAHPQVAQAVVTELAGRLVAHVFPSTVDRPVGLREFLGERLPDYMVPAAFVVLDALPLTPHGKVDRAALPAPELTTTVGREPRTLTEKILCGLFADVLEVPSVAVDDDFFALGGHSLLIVALRTRVTEEFGRPVPVAALFANPTPELLAAIMERNEP</sequence>
<dbReference type="CDD" id="cd19543">
    <property type="entry name" value="DCL_NRPS"/>
    <property type="match status" value="2"/>
</dbReference>
<comment type="cofactor">
    <cofactor evidence="1">
        <name>pantetheine 4'-phosphate</name>
        <dbReference type="ChEBI" id="CHEBI:47942"/>
    </cofactor>
</comment>
<dbReference type="InterPro" id="IPR006162">
    <property type="entry name" value="Ppantetheine_attach_site"/>
</dbReference>
<dbReference type="PROSITE" id="PS00455">
    <property type="entry name" value="AMP_BINDING"/>
    <property type="match status" value="2"/>
</dbReference>
<keyword evidence="5" id="KW-0045">Antibiotic biosynthesis</keyword>
<dbReference type="Gene3D" id="3.40.50.980">
    <property type="match status" value="4"/>
</dbReference>
<dbReference type="InterPro" id="IPR023213">
    <property type="entry name" value="CAT-like_dom_sf"/>
</dbReference>
<dbReference type="Gene3D" id="1.10.1200.10">
    <property type="entry name" value="ACP-like"/>
    <property type="match status" value="1"/>
</dbReference>
<evidence type="ECO:0000313" key="8">
    <source>
        <dbReference type="EMBL" id="MBC6448012.1"/>
    </source>
</evidence>
<evidence type="ECO:0000256" key="1">
    <source>
        <dbReference type="ARBA" id="ARBA00001957"/>
    </source>
</evidence>
<evidence type="ECO:0000256" key="3">
    <source>
        <dbReference type="ARBA" id="ARBA00022553"/>
    </source>
</evidence>
<dbReference type="Pfam" id="PF00668">
    <property type="entry name" value="Condensation"/>
    <property type="match status" value="3"/>
</dbReference>
<dbReference type="NCBIfam" id="TIGR01720">
    <property type="entry name" value="NRPS-para261"/>
    <property type="match status" value="1"/>
</dbReference>
<dbReference type="SMART" id="SM00823">
    <property type="entry name" value="PKS_PP"/>
    <property type="match status" value="2"/>
</dbReference>
<dbReference type="InterPro" id="IPR020806">
    <property type="entry name" value="PKS_PP-bd"/>
</dbReference>
<dbReference type="InterPro" id="IPR045851">
    <property type="entry name" value="AMP-bd_C_sf"/>
</dbReference>
<evidence type="ECO:0000256" key="5">
    <source>
        <dbReference type="ARBA" id="ARBA00023194"/>
    </source>
</evidence>
<dbReference type="SUPFAM" id="SSF52777">
    <property type="entry name" value="CoA-dependent acyltransferases"/>
    <property type="match status" value="6"/>
</dbReference>
<dbReference type="InterPro" id="IPR010071">
    <property type="entry name" value="AA_adenyl_dom"/>
</dbReference>
<dbReference type="RefSeq" id="WP_187220518.1">
    <property type="nucleotide sequence ID" value="NZ_JABVED010000006.1"/>
</dbReference>
<feature type="domain" description="Carrier" evidence="7">
    <location>
        <begin position="2433"/>
        <end position="2508"/>
    </location>
</feature>
<dbReference type="InterPro" id="IPR001242">
    <property type="entry name" value="Condensation_dom"/>
</dbReference>
<feature type="domain" description="Carrier" evidence="7">
    <location>
        <begin position="944"/>
        <end position="1018"/>
    </location>
</feature>
<dbReference type="Pfam" id="PF13193">
    <property type="entry name" value="AMP-binding_C"/>
    <property type="match status" value="2"/>
</dbReference>
<dbReference type="Pfam" id="PF00501">
    <property type="entry name" value="AMP-binding"/>
    <property type="match status" value="2"/>
</dbReference>
<dbReference type="PROSITE" id="PS00012">
    <property type="entry name" value="PHOSPHOPANTETHEINE"/>
    <property type="match status" value="2"/>
</dbReference>
<dbReference type="InterPro" id="IPR036736">
    <property type="entry name" value="ACP-like_sf"/>
</dbReference>
<dbReference type="Gene3D" id="3.30.300.30">
    <property type="match status" value="2"/>
</dbReference>
<dbReference type="InterPro" id="IPR025110">
    <property type="entry name" value="AMP-bd_C"/>
</dbReference>
<feature type="region of interest" description="Disordered" evidence="6">
    <location>
        <begin position="928"/>
        <end position="948"/>
    </location>
</feature>
<dbReference type="SUPFAM" id="SSF47336">
    <property type="entry name" value="ACP-like"/>
    <property type="match status" value="2"/>
</dbReference>
<dbReference type="CDD" id="cd05930">
    <property type="entry name" value="A_NRPS"/>
    <property type="match status" value="2"/>
</dbReference>
<organism evidence="8 9">
    <name type="scientific">Actinokineospora xionganensis</name>
    <dbReference type="NCBI Taxonomy" id="2684470"/>
    <lineage>
        <taxon>Bacteria</taxon>
        <taxon>Bacillati</taxon>
        <taxon>Actinomycetota</taxon>
        <taxon>Actinomycetes</taxon>
        <taxon>Pseudonocardiales</taxon>
        <taxon>Pseudonocardiaceae</taxon>
        <taxon>Actinokineospora</taxon>
    </lineage>
</organism>
<evidence type="ECO:0000256" key="4">
    <source>
        <dbReference type="ARBA" id="ARBA00022737"/>
    </source>
</evidence>
<protein>
    <submittedName>
        <fullName evidence="8">Amino acid adenylation domain-containing protein</fullName>
    </submittedName>
</protein>
<keyword evidence="9" id="KW-1185">Reference proteome</keyword>
<dbReference type="EMBL" id="JABVED010000006">
    <property type="protein sequence ID" value="MBC6448012.1"/>
    <property type="molecule type" value="Genomic_DNA"/>
</dbReference>